<dbReference type="SUPFAM" id="SSF144284">
    <property type="entry name" value="Sec2 N-terminal region"/>
    <property type="match status" value="1"/>
</dbReference>
<feature type="region of interest" description="Disordered" evidence="3">
    <location>
        <begin position="114"/>
        <end position="134"/>
    </location>
</feature>
<dbReference type="Gene3D" id="6.10.140.910">
    <property type="match status" value="1"/>
</dbReference>
<dbReference type="EMBL" id="JAGFBS010000014">
    <property type="protein sequence ID" value="KAG6375522.1"/>
    <property type="molecule type" value="Genomic_DNA"/>
</dbReference>
<reference evidence="4" key="1">
    <citation type="submission" date="2021-03" db="EMBL/GenBank/DDBJ databases">
        <title>Evolutionary innovations through gain and loss of genes in the ectomycorrhizal Boletales.</title>
        <authorList>
            <person name="Wu G."/>
            <person name="Miyauchi S."/>
            <person name="Morin E."/>
            <person name="Yang Z.-L."/>
            <person name="Xu J."/>
            <person name="Martin F.M."/>
        </authorList>
    </citation>
    <scope>NUCLEOTIDE SEQUENCE</scope>
    <source>
        <strain evidence="4">BR01</strain>
    </source>
</reference>
<organism evidence="4 5">
    <name type="scientific">Boletus reticuloceps</name>
    <dbReference type="NCBI Taxonomy" id="495285"/>
    <lineage>
        <taxon>Eukaryota</taxon>
        <taxon>Fungi</taxon>
        <taxon>Dikarya</taxon>
        <taxon>Basidiomycota</taxon>
        <taxon>Agaricomycotina</taxon>
        <taxon>Agaricomycetes</taxon>
        <taxon>Agaricomycetidae</taxon>
        <taxon>Boletales</taxon>
        <taxon>Boletineae</taxon>
        <taxon>Boletaceae</taxon>
        <taxon>Boletoideae</taxon>
        <taxon>Boletus</taxon>
    </lineage>
</organism>
<dbReference type="GO" id="GO:0070319">
    <property type="term" value="C:Golgi to plasma membrane transport vesicle"/>
    <property type="evidence" value="ECO:0007669"/>
    <property type="project" value="TreeGrafter"/>
</dbReference>
<accession>A0A8I2YPI8</accession>
<proteinExistence type="predicted"/>
<dbReference type="OrthoDB" id="5560525at2759"/>
<dbReference type="PANTHER" id="PTHR14430:SF0">
    <property type="entry name" value="SEC2P DOMAIN-CONTAINING PROTEIN"/>
    <property type="match status" value="1"/>
</dbReference>
<evidence type="ECO:0000256" key="2">
    <source>
        <dbReference type="SAM" id="Coils"/>
    </source>
</evidence>
<sequence>MLSSDAFSSPTSTVFEGLHDELRDARRVLSQGQEEDLRCALDRVLNKVEELSSLLKTAIKTQTELETQLNLARSNLQLVISNNEMLEEALKRETPYSARDVGWRRWSAREVQNHKTDEERHQSLDYGPLNEGGTPTVPSTVAAILVNGVRPASPSTVQPTTPMTTQESRFFRFRFSSGTRSPALSPHPSHLTSPSLSSLVPNAREKEFEELQEQLEQERQAHKAAGAAKAALEAELESLSQALFEEVVSSLLIQLIRLNTSQANKMVATERMKRAETEEELVQTRLEKDALHQALKLIEGENGRLRSAKAPLDMPSDQTDQPETSPPRCSSPDLPSPRASTGPPTREVTPLTAPSYEIPRHLANFVLRPAPKPSLAGLHRKSLSIESSGTASLSASSPKGPLPSIAASPSVPLMPDEPSPWADVAS</sequence>
<dbReference type="AlphaFoldDB" id="A0A8I2YPI8"/>
<dbReference type="GO" id="GO:0005085">
    <property type="term" value="F:guanyl-nucleotide exchange factor activity"/>
    <property type="evidence" value="ECO:0007669"/>
    <property type="project" value="InterPro"/>
</dbReference>
<evidence type="ECO:0000256" key="1">
    <source>
        <dbReference type="ARBA" id="ARBA00023054"/>
    </source>
</evidence>
<protein>
    <recommendedName>
        <fullName evidence="6">GDP/GTP exchange factor Sec2 N-terminal domain-containing protein</fullName>
    </recommendedName>
</protein>
<gene>
    <name evidence="4" type="ORF">JVT61DRAFT_3081</name>
</gene>
<dbReference type="Proteomes" id="UP000683000">
    <property type="component" value="Unassembled WGS sequence"/>
</dbReference>
<evidence type="ECO:0000313" key="5">
    <source>
        <dbReference type="Proteomes" id="UP000683000"/>
    </source>
</evidence>
<evidence type="ECO:0000256" key="3">
    <source>
        <dbReference type="SAM" id="MobiDB-lite"/>
    </source>
</evidence>
<dbReference type="GO" id="GO:0006887">
    <property type="term" value="P:exocytosis"/>
    <property type="evidence" value="ECO:0007669"/>
    <property type="project" value="TreeGrafter"/>
</dbReference>
<feature type="coiled-coil region" evidence="2">
    <location>
        <begin position="205"/>
        <end position="294"/>
    </location>
</feature>
<keyword evidence="5" id="KW-1185">Reference proteome</keyword>
<comment type="caution">
    <text evidence="4">The sequence shown here is derived from an EMBL/GenBank/DDBJ whole genome shotgun (WGS) entry which is preliminary data.</text>
</comment>
<evidence type="ECO:0008006" key="6">
    <source>
        <dbReference type="Google" id="ProtNLM"/>
    </source>
</evidence>
<feature type="compositionally biased region" description="Low complexity" evidence="3">
    <location>
        <begin position="386"/>
        <end position="397"/>
    </location>
</feature>
<keyword evidence="1 2" id="KW-0175">Coiled coil</keyword>
<evidence type="ECO:0000313" key="4">
    <source>
        <dbReference type="EMBL" id="KAG6375522.1"/>
    </source>
</evidence>
<dbReference type="PANTHER" id="PTHR14430">
    <property type="entry name" value="RABIN3-RELATED"/>
    <property type="match status" value="1"/>
</dbReference>
<feature type="region of interest" description="Disordered" evidence="3">
    <location>
        <begin position="302"/>
        <end position="355"/>
    </location>
</feature>
<dbReference type="GO" id="GO:0051286">
    <property type="term" value="C:cell tip"/>
    <property type="evidence" value="ECO:0007669"/>
    <property type="project" value="TreeGrafter"/>
</dbReference>
<dbReference type="InterPro" id="IPR040351">
    <property type="entry name" value="RAB3IL/RAB3IP/Sec2"/>
</dbReference>
<feature type="compositionally biased region" description="Basic and acidic residues" evidence="3">
    <location>
        <begin position="114"/>
        <end position="123"/>
    </location>
</feature>
<name>A0A8I2YPI8_9AGAM</name>
<feature type="region of interest" description="Disordered" evidence="3">
    <location>
        <begin position="386"/>
        <end position="426"/>
    </location>
</feature>